<dbReference type="GO" id="GO:0005737">
    <property type="term" value="C:cytoplasm"/>
    <property type="evidence" value="ECO:0007669"/>
    <property type="project" value="TreeGrafter"/>
</dbReference>
<sequence length="585" mass="65309">MSQLDPATPVPCSSLTTELRALLTERTDRLLLRIIRANFSTKFASQAPSLAIFRDVVAAHGTEVDGTLLQDFRNHVALMDYESYKPFVARFNEQPCKESEVENLFSPGLPFSLVGSSATSGNAPKMFAKYRHIAKEAPTRRSVYSRRDVKGPEDRVIYYGYKELKEVERASGEVVKRIPVGISSGAMVRMRAGWSVDDDESRMSVIMPGQAAPWAASMITRHQSFLTIHALFCLASRDLDRWIMTFAPVFMDIMRHVDDEWEMLVTCIEDGTIPGLEGIDHVRAHLQVHFRANPGRATELREIGSPFSCAGWAARVWPKMRMLIAICSGPFAFVLPKVRSVLGPTIAIRSAGYGATEARIAVSYYTVDLDTYVLQTEDVIEFLDAAAEEIHENILQPWDLEAGKQYQIVVTTRDGLWRYPLGDIIEIVGFDTNGGSPVFKCSGRKSLSIRFPHVLISDSDLVAAIQAISSEDIIQVHEFTVVVDDRELPTTVGYFVEGSLGSKSHLAPQKLFDAFVAMNAAHQRALDNDRIRLPTIRIVKPGTFMEYRLRKGEKLNIGAGQIKVPVVLSESASKEWLEERVVQEL</sequence>
<dbReference type="GO" id="GO:0016881">
    <property type="term" value="F:acid-amino acid ligase activity"/>
    <property type="evidence" value="ECO:0007669"/>
    <property type="project" value="TreeGrafter"/>
</dbReference>
<organism evidence="3 4">
    <name type="scientific">Paxillus involutus ATCC 200175</name>
    <dbReference type="NCBI Taxonomy" id="664439"/>
    <lineage>
        <taxon>Eukaryota</taxon>
        <taxon>Fungi</taxon>
        <taxon>Dikarya</taxon>
        <taxon>Basidiomycota</taxon>
        <taxon>Agaricomycotina</taxon>
        <taxon>Agaricomycetes</taxon>
        <taxon>Agaricomycetidae</taxon>
        <taxon>Boletales</taxon>
        <taxon>Paxilineae</taxon>
        <taxon>Paxillaceae</taxon>
        <taxon>Paxillus</taxon>
    </lineage>
</organism>
<accession>A0A0C9T1H5</accession>
<dbReference type="Proteomes" id="UP000053647">
    <property type="component" value="Unassembled WGS sequence"/>
</dbReference>
<protein>
    <submittedName>
        <fullName evidence="3">Uncharacterized protein</fullName>
    </submittedName>
</protein>
<feature type="domain" description="GH3 C-terminal" evidence="2">
    <location>
        <begin position="460"/>
        <end position="570"/>
    </location>
</feature>
<gene>
    <name evidence="3" type="ORF">PAXINDRAFT_21352</name>
</gene>
<dbReference type="AlphaFoldDB" id="A0A0C9T1H5"/>
<dbReference type="HOGENOM" id="CLU_032936_0_0_1"/>
<name>A0A0C9T1H5_PAXIN</name>
<keyword evidence="4" id="KW-1185">Reference proteome</keyword>
<reference evidence="4" key="2">
    <citation type="submission" date="2015-01" db="EMBL/GenBank/DDBJ databases">
        <title>Evolutionary Origins and Diversification of the Mycorrhizal Mutualists.</title>
        <authorList>
            <consortium name="DOE Joint Genome Institute"/>
            <consortium name="Mycorrhizal Genomics Consortium"/>
            <person name="Kohler A."/>
            <person name="Kuo A."/>
            <person name="Nagy L.G."/>
            <person name="Floudas D."/>
            <person name="Copeland A."/>
            <person name="Barry K.W."/>
            <person name="Cichocki N."/>
            <person name="Veneault-Fourrey C."/>
            <person name="LaButti K."/>
            <person name="Lindquist E.A."/>
            <person name="Lipzen A."/>
            <person name="Lundell T."/>
            <person name="Morin E."/>
            <person name="Murat C."/>
            <person name="Riley R."/>
            <person name="Ohm R."/>
            <person name="Sun H."/>
            <person name="Tunlid A."/>
            <person name="Henrissat B."/>
            <person name="Grigoriev I.V."/>
            <person name="Hibbett D.S."/>
            <person name="Martin F."/>
        </authorList>
    </citation>
    <scope>NUCLEOTIDE SEQUENCE [LARGE SCALE GENOMIC DNA]</scope>
    <source>
        <strain evidence="4">ATCC 200175</strain>
    </source>
</reference>
<dbReference type="InterPro" id="IPR055377">
    <property type="entry name" value="GH3_M"/>
</dbReference>
<evidence type="ECO:0000313" key="4">
    <source>
        <dbReference type="Proteomes" id="UP000053647"/>
    </source>
</evidence>
<dbReference type="EMBL" id="KN821019">
    <property type="protein sequence ID" value="KIJ05378.1"/>
    <property type="molecule type" value="Genomic_DNA"/>
</dbReference>
<dbReference type="PANTHER" id="PTHR31901">
    <property type="entry name" value="GH3 DOMAIN-CONTAINING PROTEIN"/>
    <property type="match status" value="1"/>
</dbReference>
<feature type="domain" description="GH3 middle" evidence="1">
    <location>
        <begin position="379"/>
        <end position="441"/>
    </location>
</feature>
<dbReference type="InterPro" id="IPR055378">
    <property type="entry name" value="GH3_C"/>
</dbReference>
<dbReference type="PANTHER" id="PTHR31901:SF9">
    <property type="entry name" value="GH3 DOMAIN-CONTAINING PROTEIN"/>
    <property type="match status" value="1"/>
</dbReference>
<evidence type="ECO:0000259" key="2">
    <source>
        <dbReference type="Pfam" id="PF23572"/>
    </source>
</evidence>
<evidence type="ECO:0000313" key="3">
    <source>
        <dbReference type="EMBL" id="KIJ05378.1"/>
    </source>
</evidence>
<dbReference type="InterPro" id="IPR004993">
    <property type="entry name" value="GH3"/>
</dbReference>
<dbReference type="Pfam" id="PF23572">
    <property type="entry name" value="GH3_C"/>
    <property type="match status" value="1"/>
</dbReference>
<reference evidence="3 4" key="1">
    <citation type="submission" date="2014-06" db="EMBL/GenBank/DDBJ databases">
        <authorList>
            <consortium name="DOE Joint Genome Institute"/>
            <person name="Kuo A."/>
            <person name="Kohler A."/>
            <person name="Nagy L.G."/>
            <person name="Floudas D."/>
            <person name="Copeland A."/>
            <person name="Barry K.W."/>
            <person name="Cichocki N."/>
            <person name="Veneault-Fourrey C."/>
            <person name="LaButti K."/>
            <person name="Lindquist E.A."/>
            <person name="Lipzen A."/>
            <person name="Lundell T."/>
            <person name="Morin E."/>
            <person name="Murat C."/>
            <person name="Sun H."/>
            <person name="Tunlid A."/>
            <person name="Henrissat B."/>
            <person name="Grigoriev I.V."/>
            <person name="Hibbett D.S."/>
            <person name="Martin F."/>
            <person name="Nordberg H.P."/>
            <person name="Cantor M.N."/>
            <person name="Hua S.X."/>
        </authorList>
    </citation>
    <scope>NUCLEOTIDE SEQUENCE [LARGE SCALE GENOMIC DNA]</scope>
    <source>
        <strain evidence="3 4">ATCC 200175</strain>
    </source>
</reference>
<proteinExistence type="predicted"/>
<dbReference type="Pfam" id="PF23571">
    <property type="entry name" value="GH3_M"/>
    <property type="match status" value="1"/>
</dbReference>
<evidence type="ECO:0000259" key="1">
    <source>
        <dbReference type="Pfam" id="PF23571"/>
    </source>
</evidence>
<dbReference type="Pfam" id="PF03321">
    <property type="entry name" value="GH3"/>
    <property type="match status" value="1"/>
</dbReference>
<dbReference type="OrthoDB" id="10004661at2759"/>